<organism evidence="6 7">
    <name type="scientific">Triparma verrucosa</name>
    <dbReference type="NCBI Taxonomy" id="1606542"/>
    <lineage>
        <taxon>Eukaryota</taxon>
        <taxon>Sar</taxon>
        <taxon>Stramenopiles</taxon>
        <taxon>Ochrophyta</taxon>
        <taxon>Bolidophyceae</taxon>
        <taxon>Parmales</taxon>
        <taxon>Triparmaceae</taxon>
        <taxon>Triparma</taxon>
    </lineage>
</organism>
<keyword evidence="2" id="KW-0378">Hydrolase</keyword>
<protein>
    <recommendedName>
        <fullName evidence="5">SF3 helicase domain-containing protein</fullName>
    </recommendedName>
</protein>
<feature type="compositionally biased region" description="Basic and acidic residues" evidence="4">
    <location>
        <begin position="126"/>
        <end position="135"/>
    </location>
</feature>
<evidence type="ECO:0000313" key="6">
    <source>
        <dbReference type="EMBL" id="GMH98741.1"/>
    </source>
</evidence>
<dbReference type="PANTHER" id="PTHR35372:SF2">
    <property type="entry name" value="SF3 HELICASE DOMAIN-CONTAINING PROTEIN"/>
    <property type="match status" value="1"/>
</dbReference>
<accession>A0A9W7BWE3</accession>
<gene>
    <name evidence="6" type="ORF">TrVE_jg2073</name>
</gene>
<evidence type="ECO:0000313" key="7">
    <source>
        <dbReference type="Proteomes" id="UP001165160"/>
    </source>
</evidence>
<dbReference type="EMBL" id="BRXX01000224">
    <property type="protein sequence ID" value="GMH98741.1"/>
    <property type="molecule type" value="Genomic_DNA"/>
</dbReference>
<keyword evidence="3" id="KW-0067">ATP-binding</keyword>
<dbReference type="Proteomes" id="UP001165160">
    <property type="component" value="Unassembled WGS sequence"/>
</dbReference>
<feature type="domain" description="SF3 helicase" evidence="5">
    <location>
        <begin position="290"/>
        <end position="473"/>
    </location>
</feature>
<keyword evidence="7" id="KW-1185">Reference proteome</keyword>
<dbReference type="InterPro" id="IPR014015">
    <property type="entry name" value="Helicase_SF3_DNA-vir"/>
</dbReference>
<dbReference type="InterPro" id="IPR027417">
    <property type="entry name" value="P-loop_NTPase"/>
</dbReference>
<dbReference type="Gene3D" id="3.40.50.300">
    <property type="entry name" value="P-loop containing nucleotide triphosphate hydrolases"/>
    <property type="match status" value="1"/>
</dbReference>
<dbReference type="GO" id="GO:0016787">
    <property type="term" value="F:hydrolase activity"/>
    <property type="evidence" value="ECO:0007669"/>
    <property type="project" value="UniProtKB-KW"/>
</dbReference>
<evidence type="ECO:0000256" key="4">
    <source>
        <dbReference type="SAM" id="MobiDB-lite"/>
    </source>
</evidence>
<dbReference type="AlphaFoldDB" id="A0A9W7BWE3"/>
<dbReference type="SUPFAM" id="SSF52540">
    <property type="entry name" value="P-loop containing nucleoside triphosphate hydrolases"/>
    <property type="match status" value="1"/>
</dbReference>
<dbReference type="PROSITE" id="PS51206">
    <property type="entry name" value="SF3_HELICASE_1"/>
    <property type="match status" value="1"/>
</dbReference>
<feature type="region of interest" description="Disordered" evidence="4">
    <location>
        <begin position="221"/>
        <end position="265"/>
    </location>
</feature>
<keyword evidence="1" id="KW-0547">Nucleotide-binding</keyword>
<evidence type="ECO:0000256" key="2">
    <source>
        <dbReference type="ARBA" id="ARBA00022801"/>
    </source>
</evidence>
<proteinExistence type="predicted"/>
<evidence type="ECO:0000256" key="3">
    <source>
        <dbReference type="ARBA" id="ARBA00022840"/>
    </source>
</evidence>
<dbReference type="GO" id="GO:0005524">
    <property type="term" value="F:ATP binding"/>
    <property type="evidence" value="ECO:0007669"/>
    <property type="project" value="UniProtKB-KW"/>
</dbReference>
<dbReference type="InterPro" id="IPR051620">
    <property type="entry name" value="ORF904-like_C"/>
</dbReference>
<comment type="caution">
    <text evidence="6">The sequence shown here is derived from an EMBL/GenBank/DDBJ whole genome shotgun (WGS) entry which is preliminary data.</text>
</comment>
<feature type="region of interest" description="Disordered" evidence="4">
    <location>
        <begin position="100"/>
        <end position="143"/>
    </location>
</feature>
<reference evidence="7" key="1">
    <citation type="journal article" date="2023" name="Commun. Biol.">
        <title>Genome analysis of Parmales, the sister group of diatoms, reveals the evolutionary specialization of diatoms from phago-mixotrophs to photoautotrophs.</title>
        <authorList>
            <person name="Ban H."/>
            <person name="Sato S."/>
            <person name="Yoshikawa S."/>
            <person name="Yamada K."/>
            <person name="Nakamura Y."/>
            <person name="Ichinomiya M."/>
            <person name="Sato N."/>
            <person name="Blanc-Mathieu R."/>
            <person name="Endo H."/>
            <person name="Kuwata A."/>
            <person name="Ogata H."/>
        </authorList>
    </citation>
    <scope>NUCLEOTIDE SEQUENCE [LARGE SCALE GENOMIC DNA]</scope>
    <source>
        <strain evidence="7">NIES 3699</strain>
    </source>
</reference>
<evidence type="ECO:0000256" key="1">
    <source>
        <dbReference type="ARBA" id="ARBA00022741"/>
    </source>
</evidence>
<sequence length="612" mass="67288">MPTRQCLKSLPSASPIRSSQDCWKLLSKVSSFGLNDQACYEYFLDSPTFREDFVKLRSSGLVFLWDASLRLWEEATVEAVAVLYYDQVRGALQALVEEGPQEAVTDQPPTHTPVEGAPFESGASKDPSRPAHSHAESPPPPSKKALHKFLDRFAKFDSSKLNAAKYLLSKVNEGHVLAVSMNASHRDLLPLPGGVCLDLRTGTCIQRERHHYFTRTVWQPWSTSGPCPREASEQGRPLPGTNPHNRAQPLPSPPHSQPQSSSSPTLPPLLSLPCPFVEATMLRLFGGDLRLVNWIQKLFGLYLTGEKYSKMVCFSGDGGNGKSVLSRWLGKLLGDFAQMNCPKALLFDHADSSSSSSGSSGGGRRTCDFGLRQDSLARAANELEGRRLAVCDEVGQGLCLNDEKFKQITGGGDTMAARRLHQDSRTIDTSQGKLLALANPPFFEVSSSEAFRRRLAVVAMPCRFSFVASEVDNEKVFPAQEPAELDAMLDSSAEEFFAWCVQGSVRYYSEGITDEPPSVLEATAAFFSQEDPVLQFFDQAPIEYTGSLEDGVSLKDLTELWAEEGFGRTTSRALGKKLRMRTDTCKYKGDILGSGRGQGKARGIKGWRLTRN</sequence>
<name>A0A9W7BWE3_9STRA</name>
<dbReference type="PANTHER" id="PTHR35372">
    <property type="entry name" value="ATP BINDING PROTEIN-RELATED"/>
    <property type="match status" value="1"/>
</dbReference>
<evidence type="ECO:0000259" key="5">
    <source>
        <dbReference type="PROSITE" id="PS51206"/>
    </source>
</evidence>